<accession>A0ABW1ZQQ6</accession>
<evidence type="ECO:0000313" key="2">
    <source>
        <dbReference type="Proteomes" id="UP001596317"/>
    </source>
</evidence>
<protein>
    <submittedName>
        <fullName evidence="1">Uncharacterized protein</fullName>
    </submittedName>
</protein>
<organism evidence="1 2">
    <name type="scientific">Deinococcus multiflagellatus</name>
    <dbReference type="NCBI Taxonomy" id="1656887"/>
    <lineage>
        <taxon>Bacteria</taxon>
        <taxon>Thermotogati</taxon>
        <taxon>Deinococcota</taxon>
        <taxon>Deinococci</taxon>
        <taxon>Deinococcales</taxon>
        <taxon>Deinococcaceae</taxon>
        <taxon>Deinococcus</taxon>
    </lineage>
</organism>
<evidence type="ECO:0000313" key="1">
    <source>
        <dbReference type="EMBL" id="MFC6662652.1"/>
    </source>
</evidence>
<gene>
    <name evidence="1" type="ORF">ACFP90_21585</name>
</gene>
<name>A0ABW1ZQQ6_9DEIO</name>
<keyword evidence="2" id="KW-1185">Reference proteome</keyword>
<comment type="caution">
    <text evidence="1">The sequence shown here is derived from an EMBL/GenBank/DDBJ whole genome shotgun (WGS) entry which is preliminary data.</text>
</comment>
<reference evidence="2" key="1">
    <citation type="journal article" date="2019" name="Int. J. Syst. Evol. Microbiol.">
        <title>The Global Catalogue of Microorganisms (GCM) 10K type strain sequencing project: providing services to taxonomists for standard genome sequencing and annotation.</title>
        <authorList>
            <consortium name="The Broad Institute Genomics Platform"/>
            <consortium name="The Broad Institute Genome Sequencing Center for Infectious Disease"/>
            <person name="Wu L."/>
            <person name="Ma J."/>
        </authorList>
    </citation>
    <scope>NUCLEOTIDE SEQUENCE [LARGE SCALE GENOMIC DNA]</scope>
    <source>
        <strain evidence="2">CCUG 63830</strain>
    </source>
</reference>
<dbReference type="EMBL" id="JBHSWB010000002">
    <property type="protein sequence ID" value="MFC6662652.1"/>
    <property type="molecule type" value="Genomic_DNA"/>
</dbReference>
<proteinExistence type="predicted"/>
<sequence length="86" mass="9401">MLHQTPLTENPAQLRDAVTRLSDHLDLAQVDTRLVMDLLRAGALREAAEVACDAARHLPGVQDLRLETATLAAIAFVLHRLPTLQA</sequence>
<dbReference type="RefSeq" id="WP_224612354.1">
    <property type="nucleotide sequence ID" value="NZ_JAIQXV010000026.1"/>
</dbReference>
<dbReference type="Proteomes" id="UP001596317">
    <property type="component" value="Unassembled WGS sequence"/>
</dbReference>